<proteinExistence type="predicted"/>
<reference evidence="2" key="1">
    <citation type="submission" date="2023-03" db="EMBL/GenBank/DDBJ databases">
        <title>Massive genome expansion in bonnet fungi (Mycena s.s.) driven by repeated elements and novel gene families across ecological guilds.</title>
        <authorList>
            <consortium name="Lawrence Berkeley National Laboratory"/>
            <person name="Harder C.B."/>
            <person name="Miyauchi S."/>
            <person name="Viragh M."/>
            <person name="Kuo A."/>
            <person name="Thoen E."/>
            <person name="Andreopoulos B."/>
            <person name="Lu D."/>
            <person name="Skrede I."/>
            <person name="Drula E."/>
            <person name="Henrissat B."/>
            <person name="Morin E."/>
            <person name="Kohler A."/>
            <person name="Barry K."/>
            <person name="LaButti K."/>
            <person name="Morin E."/>
            <person name="Salamov A."/>
            <person name="Lipzen A."/>
            <person name="Mereny Z."/>
            <person name="Hegedus B."/>
            <person name="Baldrian P."/>
            <person name="Stursova M."/>
            <person name="Weitz H."/>
            <person name="Taylor A."/>
            <person name="Grigoriev I.V."/>
            <person name="Nagy L.G."/>
            <person name="Martin F."/>
            <person name="Kauserud H."/>
        </authorList>
    </citation>
    <scope>NUCLEOTIDE SEQUENCE</scope>
    <source>
        <strain evidence="2">CBHHK067</strain>
    </source>
</reference>
<feature type="region of interest" description="Disordered" evidence="1">
    <location>
        <begin position="1"/>
        <end position="56"/>
    </location>
</feature>
<gene>
    <name evidence="2" type="ORF">B0H17DRAFT_864308</name>
</gene>
<evidence type="ECO:0000256" key="1">
    <source>
        <dbReference type="SAM" id="MobiDB-lite"/>
    </source>
</evidence>
<sequence length="111" mass="11930">LDSGPSPDSAEPEPRDTAEVNEEAITTVIKDDPECPVDDTPPKQESEGEKSGEAPVTVIETRVGPSTPPQVESKIHHTAMEKTPISELLLSIERGFLFIPSAPLSPPQSYL</sequence>
<comment type="caution">
    <text evidence="2">The sequence shown here is derived from an EMBL/GenBank/DDBJ whole genome shotgun (WGS) entry which is preliminary data.</text>
</comment>
<feature type="compositionally biased region" description="Basic and acidic residues" evidence="1">
    <location>
        <begin position="40"/>
        <end position="52"/>
    </location>
</feature>
<feature type="non-terminal residue" evidence="2">
    <location>
        <position position="111"/>
    </location>
</feature>
<organism evidence="2 3">
    <name type="scientific">Mycena rosella</name>
    <name type="common">Pink bonnet</name>
    <name type="synonym">Agaricus rosellus</name>
    <dbReference type="NCBI Taxonomy" id="1033263"/>
    <lineage>
        <taxon>Eukaryota</taxon>
        <taxon>Fungi</taxon>
        <taxon>Dikarya</taxon>
        <taxon>Basidiomycota</taxon>
        <taxon>Agaricomycotina</taxon>
        <taxon>Agaricomycetes</taxon>
        <taxon>Agaricomycetidae</taxon>
        <taxon>Agaricales</taxon>
        <taxon>Marasmiineae</taxon>
        <taxon>Mycenaceae</taxon>
        <taxon>Mycena</taxon>
    </lineage>
</organism>
<dbReference type="AlphaFoldDB" id="A0AAD7D5H5"/>
<protein>
    <submittedName>
        <fullName evidence="2">Uncharacterized protein</fullName>
    </submittedName>
</protein>
<evidence type="ECO:0000313" key="2">
    <source>
        <dbReference type="EMBL" id="KAJ7675046.1"/>
    </source>
</evidence>
<feature type="non-terminal residue" evidence="2">
    <location>
        <position position="1"/>
    </location>
</feature>
<accession>A0AAD7D5H5</accession>
<name>A0AAD7D5H5_MYCRO</name>
<keyword evidence="3" id="KW-1185">Reference proteome</keyword>
<dbReference type="EMBL" id="JARKIE010000153">
    <property type="protein sequence ID" value="KAJ7675046.1"/>
    <property type="molecule type" value="Genomic_DNA"/>
</dbReference>
<evidence type="ECO:0000313" key="3">
    <source>
        <dbReference type="Proteomes" id="UP001221757"/>
    </source>
</evidence>
<dbReference type="Proteomes" id="UP001221757">
    <property type="component" value="Unassembled WGS sequence"/>
</dbReference>